<proteinExistence type="predicted"/>
<protein>
    <submittedName>
        <fullName evidence="2">Uncharacterized protein</fullName>
    </submittedName>
</protein>
<dbReference type="OrthoDB" id="5875050at2759"/>
<feature type="region of interest" description="Disordered" evidence="1">
    <location>
        <begin position="11"/>
        <end position="33"/>
    </location>
</feature>
<gene>
    <name evidence="2" type="ORF">CBOVIS_LOCUS6591</name>
</gene>
<evidence type="ECO:0000313" key="3">
    <source>
        <dbReference type="Proteomes" id="UP000494206"/>
    </source>
</evidence>
<accession>A0A8S1EVL5</accession>
<keyword evidence="3" id="KW-1185">Reference proteome</keyword>
<comment type="caution">
    <text evidence="2">The sequence shown here is derived from an EMBL/GenBank/DDBJ whole genome shotgun (WGS) entry which is preliminary data.</text>
</comment>
<sequence>MLFGEILQCSGSGSNSNVGSSGTVSPASSTTSSPRVLALGTFGVDLDSIIEESPSSPRCSYPLFSPLPQPPATSSCSRIIENLHKKRKSMFRRNQSSSNLVGEKRRTIRRPLLPSITPIFEEMSSSVGHARSRRPSLHTDWSNDHRMMMADNRIHNIEIEPPINFIIASFKDIDNSLEKIHFENGMRLYEAFEPSLRARGLTINEVEFFLEKSSTPIPENSEARYLAEHKIFVRGELLAIPLLL</sequence>
<organism evidence="2 3">
    <name type="scientific">Caenorhabditis bovis</name>
    <dbReference type="NCBI Taxonomy" id="2654633"/>
    <lineage>
        <taxon>Eukaryota</taxon>
        <taxon>Metazoa</taxon>
        <taxon>Ecdysozoa</taxon>
        <taxon>Nematoda</taxon>
        <taxon>Chromadorea</taxon>
        <taxon>Rhabditida</taxon>
        <taxon>Rhabditina</taxon>
        <taxon>Rhabditomorpha</taxon>
        <taxon>Rhabditoidea</taxon>
        <taxon>Rhabditidae</taxon>
        <taxon>Peloderinae</taxon>
        <taxon>Caenorhabditis</taxon>
    </lineage>
</organism>
<evidence type="ECO:0000313" key="2">
    <source>
        <dbReference type="EMBL" id="CAB3404217.1"/>
    </source>
</evidence>
<dbReference type="AlphaFoldDB" id="A0A8S1EVL5"/>
<dbReference type="EMBL" id="CADEPM010000004">
    <property type="protein sequence ID" value="CAB3404217.1"/>
    <property type="molecule type" value="Genomic_DNA"/>
</dbReference>
<evidence type="ECO:0000256" key="1">
    <source>
        <dbReference type="SAM" id="MobiDB-lite"/>
    </source>
</evidence>
<dbReference type="Proteomes" id="UP000494206">
    <property type="component" value="Unassembled WGS sequence"/>
</dbReference>
<name>A0A8S1EVL5_9PELO</name>
<reference evidence="2 3" key="1">
    <citation type="submission" date="2020-04" db="EMBL/GenBank/DDBJ databases">
        <authorList>
            <person name="Laetsch R D."/>
            <person name="Stevens L."/>
            <person name="Kumar S."/>
            <person name="Blaxter L. M."/>
        </authorList>
    </citation>
    <scope>NUCLEOTIDE SEQUENCE [LARGE SCALE GENOMIC DNA]</scope>
</reference>